<sequence length="146" mass="16176">MVHWTDAERHIIADLWGKISPDEIGPQSLARLLIVYPWNQRYFAAIGNLTSAAAVTGNPKLAAHGKVVIDGLDKAVRNLDHVKSTYAWLSELHSDTLHMDPSNYTLAGDCLTVCLAAKFGPSYFTPEVHKTWQKFLNVVVAAMCKE</sequence>
<reference evidence="1 2" key="1">
    <citation type="journal article" date="2022" name="bioRxiv">
        <title>An ancient truncated duplication of the anti-Mullerian hormone receptor type 2 gene is a potential conserved master sex determinant in the Pangasiidae catfish family.</title>
        <authorList>
            <person name="Wen M."/>
            <person name="Pan Q."/>
            <person name="Jouanno E."/>
            <person name="Montfort J."/>
            <person name="Zahm M."/>
            <person name="Cabau C."/>
            <person name="Klopp C."/>
            <person name="Iampietro C."/>
            <person name="Roques C."/>
            <person name="Bouchez O."/>
            <person name="Castinel A."/>
            <person name="Donnadieu C."/>
            <person name="Parrinello H."/>
            <person name="Poncet C."/>
            <person name="Belmonte E."/>
            <person name="Gautier V."/>
            <person name="Avarre J.-C."/>
            <person name="Dugue R."/>
            <person name="Gustiano R."/>
            <person name="Ha T.T.T."/>
            <person name="Campet M."/>
            <person name="Sriphairoj K."/>
            <person name="Ribolli J."/>
            <person name="de Almeida F.L."/>
            <person name="Desvignes T."/>
            <person name="Postlethwait J.H."/>
            <person name="Bucao C.F."/>
            <person name="Robinson-Rechavi M."/>
            <person name="Bobe J."/>
            <person name="Herpin A."/>
            <person name="Guiguen Y."/>
        </authorList>
    </citation>
    <scope>NUCLEOTIDE SEQUENCE [LARGE SCALE GENOMIC DNA]</scope>
    <source>
        <strain evidence="1">YG-Dec2019</strain>
    </source>
</reference>
<comment type="caution">
    <text evidence="1">The sequence shown here is derived from an EMBL/GenBank/DDBJ whole genome shotgun (WGS) entry which is preliminary data.</text>
</comment>
<dbReference type="Proteomes" id="UP000829447">
    <property type="component" value="Linkage Group LG23"/>
</dbReference>
<name>A0ACC5XLS6_PANGG</name>
<accession>A0ACC5XLS6</accession>
<keyword evidence="2" id="KW-1185">Reference proteome</keyword>
<proteinExistence type="predicted"/>
<dbReference type="EMBL" id="CM040476">
    <property type="protein sequence ID" value="MCI4392288.1"/>
    <property type="molecule type" value="Genomic_DNA"/>
</dbReference>
<evidence type="ECO:0000313" key="2">
    <source>
        <dbReference type="Proteomes" id="UP000829447"/>
    </source>
</evidence>
<protein>
    <submittedName>
        <fullName evidence="1">Uncharacterized protein</fullName>
    </submittedName>
</protein>
<gene>
    <name evidence="1" type="ORF">PGIGA_G00144200</name>
</gene>
<evidence type="ECO:0000313" key="1">
    <source>
        <dbReference type="EMBL" id="MCI4392288.1"/>
    </source>
</evidence>
<organism evidence="1 2">
    <name type="scientific">Pangasianodon gigas</name>
    <name type="common">Mekong giant catfish</name>
    <name type="synonym">Pangasius gigas</name>
    <dbReference type="NCBI Taxonomy" id="30993"/>
    <lineage>
        <taxon>Eukaryota</taxon>
        <taxon>Metazoa</taxon>
        <taxon>Chordata</taxon>
        <taxon>Craniata</taxon>
        <taxon>Vertebrata</taxon>
        <taxon>Euteleostomi</taxon>
        <taxon>Actinopterygii</taxon>
        <taxon>Neopterygii</taxon>
        <taxon>Teleostei</taxon>
        <taxon>Ostariophysi</taxon>
        <taxon>Siluriformes</taxon>
        <taxon>Pangasiidae</taxon>
        <taxon>Pangasianodon</taxon>
    </lineage>
</organism>